<dbReference type="CDD" id="cd06257">
    <property type="entry name" value="DnaJ"/>
    <property type="match status" value="1"/>
</dbReference>
<dbReference type="SUPFAM" id="SSF46565">
    <property type="entry name" value="Chaperone J-domain"/>
    <property type="match status" value="1"/>
</dbReference>
<keyword evidence="4" id="KW-1185">Reference proteome</keyword>
<feature type="compositionally biased region" description="Polar residues" evidence="1">
    <location>
        <begin position="219"/>
        <end position="232"/>
    </location>
</feature>
<dbReference type="AlphaFoldDB" id="A0AA88D0K3"/>
<dbReference type="EMBL" id="BTGU01000013">
    <property type="protein sequence ID" value="GMN42053.1"/>
    <property type="molecule type" value="Genomic_DNA"/>
</dbReference>
<feature type="region of interest" description="Disordered" evidence="1">
    <location>
        <begin position="1"/>
        <end position="27"/>
    </location>
</feature>
<proteinExistence type="predicted"/>
<dbReference type="Proteomes" id="UP001187192">
    <property type="component" value="Unassembled WGS sequence"/>
</dbReference>
<feature type="compositionally biased region" description="Polar residues" evidence="1">
    <location>
        <begin position="199"/>
        <end position="208"/>
    </location>
</feature>
<organism evidence="3 4">
    <name type="scientific">Ficus carica</name>
    <name type="common">Common fig</name>
    <dbReference type="NCBI Taxonomy" id="3494"/>
    <lineage>
        <taxon>Eukaryota</taxon>
        <taxon>Viridiplantae</taxon>
        <taxon>Streptophyta</taxon>
        <taxon>Embryophyta</taxon>
        <taxon>Tracheophyta</taxon>
        <taxon>Spermatophyta</taxon>
        <taxon>Magnoliopsida</taxon>
        <taxon>eudicotyledons</taxon>
        <taxon>Gunneridae</taxon>
        <taxon>Pentapetalae</taxon>
        <taxon>rosids</taxon>
        <taxon>fabids</taxon>
        <taxon>Rosales</taxon>
        <taxon>Moraceae</taxon>
        <taxon>Ficeae</taxon>
        <taxon>Ficus</taxon>
    </lineage>
</organism>
<feature type="region of interest" description="Disordered" evidence="1">
    <location>
        <begin position="187"/>
        <end position="232"/>
    </location>
</feature>
<evidence type="ECO:0000256" key="1">
    <source>
        <dbReference type="SAM" id="MobiDB-lite"/>
    </source>
</evidence>
<dbReference type="InterPro" id="IPR036869">
    <property type="entry name" value="J_dom_sf"/>
</dbReference>
<gene>
    <name evidence="3" type="ORF">TIFTF001_011272</name>
</gene>
<accession>A0AA88D0K3</accession>
<feature type="compositionally biased region" description="Basic and acidic residues" evidence="1">
    <location>
        <begin position="445"/>
        <end position="457"/>
    </location>
</feature>
<name>A0AA88D0K3_FICCA</name>
<dbReference type="PROSITE" id="PS50076">
    <property type="entry name" value="DNAJ_2"/>
    <property type="match status" value="1"/>
</dbReference>
<dbReference type="PANTHER" id="PTHR36335:SF1">
    <property type="entry name" value="CHAPERONE DNAJ-DOMAIN SUPERFAMILY PROTEIN"/>
    <property type="match status" value="1"/>
</dbReference>
<reference evidence="3" key="1">
    <citation type="submission" date="2023-07" db="EMBL/GenBank/DDBJ databases">
        <title>draft genome sequence of fig (Ficus carica).</title>
        <authorList>
            <person name="Takahashi T."/>
            <person name="Nishimura K."/>
        </authorList>
    </citation>
    <scope>NUCLEOTIDE SEQUENCE</scope>
</reference>
<evidence type="ECO:0000259" key="2">
    <source>
        <dbReference type="PROSITE" id="PS50076"/>
    </source>
</evidence>
<comment type="caution">
    <text evidence="3">The sequence shown here is derived from an EMBL/GenBank/DDBJ whole genome shotgun (WGS) entry which is preliminary data.</text>
</comment>
<feature type="domain" description="J" evidence="2">
    <location>
        <begin position="643"/>
        <end position="709"/>
    </location>
</feature>
<protein>
    <recommendedName>
        <fullName evidence="2">J domain-containing protein</fullName>
    </recommendedName>
</protein>
<feature type="compositionally biased region" description="Polar residues" evidence="1">
    <location>
        <begin position="390"/>
        <end position="399"/>
    </location>
</feature>
<dbReference type="InterPro" id="IPR001623">
    <property type="entry name" value="DnaJ_domain"/>
</dbReference>
<feature type="compositionally biased region" description="Basic residues" evidence="1">
    <location>
        <begin position="12"/>
        <end position="23"/>
    </location>
</feature>
<sequence>MRGKGISSEHSHLRRSSKNKTATKGKVNGTTGNVVIIDLDDDSVVIIDPAESSKQKFESSNVVREGIINIDDDEDSDLDPGICVDGDGDLVSDASSSKIQFPAFKTVRNSLNSDTDECRVIREKTSAFQFSKCKQTYCTKASGRNRYGLDLASNNGSSDSDCSDCELMEDSFIIREQWDRILLKKKQDRNHHSGPDDQASASGSNGEACTNAEEENGREQQQVPVCSSSSNEDYGKENVSEFFATDSGNAETASFKPPSDCSFMDGYQKGEQGNCPYWKPASVRDTEPLHRNADFPPGGGTFAGDPRCSLNCQSNKDFFDSIPGFRNEKDLSRQGSFQPGGCSVAEDPSCYDCRTYENVCDAIPGFRKEKEPSPQESPFMWFEREVGKKQSMQPKTSLDGTEKVDPGQSSVSNSRMFDEIKVDNGVSLPDDKFRDGPGEFPSCRTSDECKSKGRSEKASYQVRVRADSNEPSLCETSSIRTNIDKVESSFVEAKEPNNSRGLLDAQAGNIAPSVDGNLINEREKLKDTDEYKRAIEEEWAARERELRIQLKAMIPFILPVGITVPKSVITQAMASKMPIALQWCSRRRHRGCEREKKPKACVYVTLKEGKSNDEENINLKEQLRGEIRKEINRLEITCIDMASLLRGLGIQVGGGFCPMSHDVHAAYKRALLKFHPDRASKTDIRQQVEAEEKFKLISRMKEKLSTTCY</sequence>
<dbReference type="PANTHER" id="PTHR36335">
    <property type="entry name" value="CHAPERONE DNAJ-DOMAIN SUPERFAMILY PROTEIN"/>
    <property type="match status" value="1"/>
</dbReference>
<evidence type="ECO:0000313" key="4">
    <source>
        <dbReference type="Proteomes" id="UP001187192"/>
    </source>
</evidence>
<evidence type="ECO:0000313" key="3">
    <source>
        <dbReference type="EMBL" id="GMN42053.1"/>
    </source>
</evidence>
<dbReference type="Gene3D" id="1.10.287.110">
    <property type="entry name" value="DnaJ domain"/>
    <property type="match status" value="1"/>
</dbReference>
<feature type="region of interest" description="Disordered" evidence="1">
    <location>
        <begin position="386"/>
        <end position="458"/>
    </location>
</feature>